<dbReference type="EMBL" id="FOPW01000023">
    <property type="protein sequence ID" value="SFH94680.1"/>
    <property type="molecule type" value="Genomic_DNA"/>
</dbReference>
<name>A0ABY1EI61_9MICO</name>
<proteinExistence type="predicted"/>
<evidence type="ECO:0000313" key="1">
    <source>
        <dbReference type="EMBL" id="SFH94680.1"/>
    </source>
</evidence>
<sequence length="35" mass="3517">MVTGVLSACVRSVADGCKGSDVPDGRIEALDAPKV</sequence>
<dbReference type="Proteomes" id="UP000199681">
    <property type="component" value="Unassembled WGS sequence"/>
</dbReference>
<reference evidence="1 2" key="1">
    <citation type="submission" date="2016-10" db="EMBL/GenBank/DDBJ databases">
        <authorList>
            <person name="Varghese N."/>
            <person name="Submissions S."/>
        </authorList>
    </citation>
    <scope>NUCLEOTIDE SEQUENCE [LARGE SCALE GENOMIC DNA]</scope>
    <source>
        <strain evidence="1 2">GMCC 1.11211</strain>
    </source>
</reference>
<keyword evidence="2" id="KW-1185">Reference proteome</keyword>
<comment type="caution">
    <text evidence="1">The sequence shown here is derived from an EMBL/GenBank/DDBJ whole genome shotgun (WGS) entry which is preliminary data.</text>
</comment>
<organism evidence="1 2">
    <name type="scientific">Cryobacterium levicorallinum</name>
    <dbReference type="NCBI Taxonomy" id="995038"/>
    <lineage>
        <taxon>Bacteria</taxon>
        <taxon>Bacillati</taxon>
        <taxon>Actinomycetota</taxon>
        <taxon>Actinomycetes</taxon>
        <taxon>Micrococcales</taxon>
        <taxon>Microbacteriaceae</taxon>
        <taxon>Cryobacterium</taxon>
    </lineage>
</organism>
<accession>A0ABY1EI61</accession>
<evidence type="ECO:0000313" key="2">
    <source>
        <dbReference type="Proteomes" id="UP000199681"/>
    </source>
</evidence>
<gene>
    <name evidence="1" type="ORF">SAMN05216274_12328</name>
</gene>
<protein>
    <submittedName>
        <fullName evidence="1">Uncharacterized protein</fullName>
    </submittedName>
</protein>